<organism evidence="2 3">
    <name type="scientific">Streptomyces aquilus</name>
    <dbReference type="NCBI Taxonomy" id="2548456"/>
    <lineage>
        <taxon>Bacteria</taxon>
        <taxon>Bacillati</taxon>
        <taxon>Actinomycetota</taxon>
        <taxon>Actinomycetes</taxon>
        <taxon>Kitasatosporales</taxon>
        <taxon>Streptomycetaceae</taxon>
        <taxon>Streptomyces</taxon>
    </lineage>
</organism>
<dbReference type="EMBL" id="CP034463">
    <property type="protein sequence ID" value="AZP15047.1"/>
    <property type="molecule type" value="Genomic_DNA"/>
</dbReference>
<keyword evidence="1" id="KW-0472">Membrane</keyword>
<name>A0A3Q9BUZ1_9ACTN</name>
<gene>
    <name evidence="2" type="ORF">EJC51_02195</name>
</gene>
<feature type="transmembrane region" description="Helical" evidence="1">
    <location>
        <begin position="118"/>
        <end position="143"/>
    </location>
</feature>
<proteinExistence type="predicted"/>
<evidence type="ECO:0000256" key="1">
    <source>
        <dbReference type="SAM" id="Phobius"/>
    </source>
</evidence>
<evidence type="ECO:0000313" key="2">
    <source>
        <dbReference type="EMBL" id="AZP15047.1"/>
    </source>
</evidence>
<feature type="transmembrane region" description="Helical" evidence="1">
    <location>
        <begin position="6"/>
        <end position="24"/>
    </location>
</feature>
<keyword evidence="1" id="KW-0812">Transmembrane</keyword>
<feature type="transmembrane region" description="Helical" evidence="1">
    <location>
        <begin position="80"/>
        <end position="106"/>
    </location>
</feature>
<dbReference type="AlphaFoldDB" id="A0A3Q9BUZ1"/>
<dbReference type="RefSeq" id="WP_126269433.1">
    <property type="nucleotide sequence ID" value="NZ_CP034463.1"/>
</dbReference>
<sequence>MKMTESYAATVAAVAPVILLVAVVEINNRRQRVRELYESLTGPITLIRAMFREGGDPSAQQVEDVARQVRATNVGARAGLAMVLYVLSAVAIISLLFLAELASLLWLTGSPTETAPGVALFCAVALGAGFAWVAYAPMLALVLPISRNLLYVLGGVADYRRFLRLLRHYRAQGAASTQAAPGAPDA</sequence>
<dbReference type="Proteomes" id="UP000280197">
    <property type="component" value="Chromosome"/>
</dbReference>
<evidence type="ECO:0000313" key="3">
    <source>
        <dbReference type="Proteomes" id="UP000280197"/>
    </source>
</evidence>
<reference evidence="2 3" key="1">
    <citation type="submission" date="2018-12" db="EMBL/GenBank/DDBJ databases">
        <authorList>
            <person name="Li K."/>
        </authorList>
    </citation>
    <scope>NUCLEOTIDE SEQUENCE [LARGE SCALE GENOMIC DNA]</scope>
    <source>
        <strain evidence="3">CR22</strain>
    </source>
</reference>
<keyword evidence="1" id="KW-1133">Transmembrane helix</keyword>
<dbReference type="KEGG" id="saqu:EJC51_02195"/>
<accession>A0A3Q9BUZ1</accession>
<keyword evidence="3" id="KW-1185">Reference proteome</keyword>
<protein>
    <submittedName>
        <fullName evidence="2">Uncharacterized protein</fullName>
    </submittedName>
</protein>